<sequence>METNAIDELYGDLGQGHHDSVLNCDEDSVDIYSGLEDSPKKNKDNGKDSTFLSPNRVRESLDLYEELITEEQEEKDATYNELKSKFVAAQNQVQDLLAKLQQMQTKNSSLHQENTLLKKNICALIKTAKMEIVRKDEEISKLSKRSSRGSFHPSARERGQDAYKRSLASLNSPAGPVRESQDLKRDKGLAEVSEGRPLNQPGDSSSVDATPSSSVVLRRCTRSNLENPLNRQNKDSHGLDLPSNPTAQDHRHAQDSRQNKDSHGLDLPSNPTAQDHRHAQDSRTSCSRERESTSTNSETSTRQNVCDETDSRKGVKQSGKESTSKEKDISEKSQTKMDKNRSEREQRESAKSSCGSGNGQRHQHDDPVTLRRSGRSRSPSSHPRHAFSSTPDSSRSNADTQSRKEEFWHKQGQERQSGHTEVSGSRSEKSSSDKLHRKTEKRGTREHHRKEERRQEGMSSSERRRTRSDGIKEYEHRKTQSEEGNRPVEKNSNRGERRSTRSETSKEHEQQNTQDSSTTRRMSNKADNIRINEGKDRSRADENRLHASPVKPNHNAQNLRKDKDDKRRTSGRTEESSRSKASSSRDDSKGYISSDRHSVKESIKGKGRGDKEKRIGTPDKGSKNTPDNAGIPKMSEDGNIQVESLTNARRKSPIRLTTSCDSSAMPEESSPKRKLTFMETLNLTVSPIKRQNSSERAKEPVQPPPEDTLVSNSTKDRSLFEVGEEFCVIDEVVDDSMDDSLALPTSTTTQPHYKEPPTSLEVKGKELELPERFDGDLSETRSGKMDGTDSEIKEDESITKADFVNTDVCPSSISQKCAVDKTAVPEVPLAPERVKPIDSLSVPLTDVSCKEQDSQASVKKDKERRRIGTQNSSEGGQIDDKPEASVQNDTPQQEVATSVMATATAKTCSNTDPSVFLEVVSSTVSVENNHQSKETITVSDNPDPCPGPLVGPNAEAINVNTVLPEQASSSEPDSTENEIEISRPSRSVLVPHDEDSMMLTLRNIKVIPEAISPLTSPVRQIKKSQQQHLGKEPHVKSLSKDFSTSATVADKDAVKMDMNKENKRPDCLDMPSVQKDQQEALSATATEEDLEEGEIISESDGEGALVIQSPPNEKRSRLRNQPSPRSPRLQKKSQMRPAVTPSRKEQEKNTTPKDSPSSNKRRFKTVTVPPKAKISTSAEFMNMLLFIRSELRRKYMKLHKNVTKPAFCCIIEMSQASFTEFVDSVNFHKFCSQGNEIKPRLNKVISSVMSKVSNNGIVNRIFEQRAEDLKQKLWNFVDGQFDFLFKELKAALKGAPDLSKNKSSLESKQSNPRAKEDLNVDLCTLQAKEPLSTTENRPHKKSQGEKESEGQKVQEKITSSNSLPCRGLGSSGKNIKATMEEGTKVPEVSTPNQCNQLQADSSSAKSLQEGVPAHENKTSNYTRRLSHSGSIQDRADFEILTEQQTSSLTFNLVTDSQMGDIFRCLLQGSDLLETGDNQNWPLNTPRKEGQAGESLIGVMTPSKMITPSKLITTWTSISPYKFQMPLNPALLDENCMLEVPSNALPNQSAPAVATVSSQQPFSILAEDLAVSLTIPSPLKSDGHLSFLHPASGQSLSTPSNIISAHYSEDALLDGEDATEQDIHLSLETDNSSSPSSTSGNWEATSPAVFQFKPNLPMQAEVMERSNDHFIVRIRHTSPGVQEEPKQEQKETLPAAEVLSSRTLDRRLPLAGQPQVISNEGSEAETSSKNTSNGVLAGVSTATLPKTTENQIEQADEGSDATGVTAAKESEHELKNAYHRVSRKRKKHHSGPKAKHSRREKSQDKQEKQRHKKKSKSSKDKNEKTPSKKIKTPSPQLSPNSLSAKNVIRKRGEVVVTWTREEDRDILVALKMKGASSKTFAALSSKLRKSQAQIEERFTQLMKLFKKKEKMES</sequence>
<evidence type="ECO:0000313" key="1">
    <source>
        <dbReference type="EMBL" id="MCI4395758.1"/>
    </source>
</evidence>
<reference evidence="1 2" key="1">
    <citation type="journal article" date="2022" name="bioRxiv">
        <title>An ancient truncated duplication of the anti-Mullerian hormone receptor type 2 gene is a potential conserved master sex determinant in the Pangasiidae catfish family.</title>
        <authorList>
            <person name="Wen M."/>
            <person name="Pan Q."/>
            <person name="Jouanno E."/>
            <person name="Montfort J."/>
            <person name="Zahm M."/>
            <person name="Cabau C."/>
            <person name="Klopp C."/>
            <person name="Iampietro C."/>
            <person name="Roques C."/>
            <person name="Bouchez O."/>
            <person name="Castinel A."/>
            <person name="Donnadieu C."/>
            <person name="Parrinello H."/>
            <person name="Poncet C."/>
            <person name="Belmonte E."/>
            <person name="Gautier V."/>
            <person name="Avarre J.-C."/>
            <person name="Dugue R."/>
            <person name="Gustiano R."/>
            <person name="Ha T.T.T."/>
            <person name="Campet M."/>
            <person name="Sriphairoj K."/>
            <person name="Ribolli J."/>
            <person name="de Almeida F.L."/>
            <person name="Desvignes T."/>
            <person name="Postlethwait J.H."/>
            <person name="Bucao C.F."/>
            <person name="Robinson-Rechavi M."/>
            <person name="Bobe J."/>
            <person name="Herpin A."/>
            <person name="Guiguen Y."/>
        </authorList>
    </citation>
    <scope>NUCLEOTIDE SEQUENCE [LARGE SCALE GENOMIC DNA]</scope>
    <source>
        <strain evidence="1">YG-Dec2019</strain>
    </source>
</reference>
<dbReference type="Proteomes" id="UP000829447">
    <property type="component" value="Linkage Group LG30"/>
</dbReference>
<organism evidence="1 2">
    <name type="scientific">Pangasianodon gigas</name>
    <name type="common">Mekong giant catfish</name>
    <name type="synonym">Pangasius gigas</name>
    <dbReference type="NCBI Taxonomy" id="30993"/>
    <lineage>
        <taxon>Eukaryota</taxon>
        <taxon>Metazoa</taxon>
        <taxon>Chordata</taxon>
        <taxon>Craniata</taxon>
        <taxon>Vertebrata</taxon>
        <taxon>Euteleostomi</taxon>
        <taxon>Actinopterygii</taxon>
        <taxon>Neopterygii</taxon>
        <taxon>Teleostei</taxon>
        <taxon>Ostariophysi</taxon>
        <taxon>Siluriformes</taxon>
        <taxon>Pangasiidae</taxon>
        <taxon>Pangasianodon</taxon>
    </lineage>
</organism>
<proteinExistence type="predicted"/>
<name>A0ACC5XWU5_PANGG</name>
<evidence type="ECO:0000313" key="2">
    <source>
        <dbReference type="Proteomes" id="UP000829447"/>
    </source>
</evidence>
<dbReference type="EMBL" id="CM040483">
    <property type="protein sequence ID" value="MCI4395758.1"/>
    <property type="molecule type" value="Genomic_DNA"/>
</dbReference>
<protein>
    <submittedName>
        <fullName evidence="1">Uncharacterized protein</fullName>
    </submittedName>
</protein>
<accession>A0ACC5XWU5</accession>
<keyword evidence="2" id="KW-1185">Reference proteome</keyword>
<gene>
    <name evidence="1" type="ORF">PGIGA_G00195690</name>
</gene>
<comment type="caution">
    <text evidence="1">The sequence shown here is derived from an EMBL/GenBank/DDBJ whole genome shotgun (WGS) entry which is preliminary data.</text>
</comment>